<gene>
    <name evidence="4" type="ORF">ACFQT0_23210</name>
</gene>
<evidence type="ECO:0000256" key="1">
    <source>
        <dbReference type="SAM" id="MobiDB-lite"/>
    </source>
</evidence>
<dbReference type="InterPro" id="IPR012347">
    <property type="entry name" value="Ferritin-like"/>
</dbReference>
<protein>
    <submittedName>
        <fullName evidence="4">DUF4142 domain-containing protein</fullName>
    </submittedName>
</protein>
<evidence type="ECO:0000259" key="3">
    <source>
        <dbReference type="Pfam" id="PF13628"/>
    </source>
</evidence>
<accession>A0ABW2UAN5</accession>
<dbReference type="Pfam" id="PF13628">
    <property type="entry name" value="DUF4142"/>
    <property type="match status" value="1"/>
</dbReference>
<organism evidence="4 5">
    <name type="scientific">Hymenobacter humi</name>
    <dbReference type="NCBI Taxonomy" id="1411620"/>
    <lineage>
        <taxon>Bacteria</taxon>
        <taxon>Pseudomonadati</taxon>
        <taxon>Bacteroidota</taxon>
        <taxon>Cytophagia</taxon>
        <taxon>Cytophagales</taxon>
        <taxon>Hymenobacteraceae</taxon>
        <taxon>Hymenobacter</taxon>
    </lineage>
</organism>
<feature type="domain" description="DUF4142" evidence="3">
    <location>
        <begin position="84"/>
        <end position="219"/>
    </location>
</feature>
<dbReference type="EMBL" id="JBHTEK010000001">
    <property type="protein sequence ID" value="MFC7669949.1"/>
    <property type="molecule type" value="Genomic_DNA"/>
</dbReference>
<sequence length="224" mass="23542">MKTLSHFLVVCLLLIGTACSSTKTGANADGTAESAAMGARTGTDMNPTPAPDANAGVAPSGAAGTGTDASTDVTAFMATFATMQDPVFLMNAASSNMLEVRAGQMAAQKATRPDVRKFAQMMVSHHSSSTQEVKAVAMPLGVKMPQTMLPVHQALADQLMNKSGKNFDEAYMDLMETAHKLDVAMFEVKSKAAENPSVQTFAANNLPVLQSHLTMASELEKRAD</sequence>
<feature type="signal peptide" evidence="2">
    <location>
        <begin position="1"/>
        <end position="28"/>
    </location>
</feature>
<dbReference type="RefSeq" id="WP_380205419.1">
    <property type="nucleotide sequence ID" value="NZ_JBHTEK010000001.1"/>
</dbReference>
<dbReference type="PANTHER" id="PTHR38593:SF1">
    <property type="entry name" value="BLR2558 PROTEIN"/>
    <property type="match status" value="1"/>
</dbReference>
<dbReference type="PANTHER" id="PTHR38593">
    <property type="entry name" value="BLR2558 PROTEIN"/>
    <property type="match status" value="1"/>
</dbReference>
<dbReference type="PROSITE" id="PS51257">
    <property type="entry name" value="PROKAR_LIPOPROTEIN"/>
    <property type="match status" value="1"/>
</dbReference>
<keyword evidence="5" id="KW-1185">Reference proteome</keyword>
<reference evidence="5" key="1">
    <citation type="journal article" date="2019" name="Int. J. Syst. Evol. Microbiol.">
        <title>The Global Catalogue of Microorganisms (GCM) 10K type strain sequencing project: providing services to taxonomists for standard genome sequencing and annotation.</title>
        <authorList>
            <consortium name="The Broad Institute Genomics Platform"/>
            <consortium name="The Broad Institute Genome Sequencing Center for Infectious Disease"/>
            <person name="Wu L."/>
            <person name="Ma J."/>
        </authorList>
    </citation>
    <scope>NUCLEOTIDE SEQUENCE [LARGE SCALE GENOMIC DNA]</scope>
    <source>
        <strain evidence="5">JCM 19635</strain>
    </source>
</reference>
<evidence type="ECO:0000313" key="4">
    <source>
        <dbReference type="EMBL" id="MFC7669949.1"/>
    </source>
</evidence>
<dbReference type="Gene3D" id="1.20.1260.10">
    <property type="match status" value="1"/>
</dbReference>
<evidence type="ECO:0000256" key="2">
    <source>
        <dbReference type="SAM" id="SignalP"/>
    </source>
</evidence>
<feature type="chain" id="PRO_5045732511" evidence="2">
    <location>
        <begin position="29"/>
        <end position="224"/>
    </location>
</feature>
<evidence type="ECO:0000313" key="5">
    <source>
        <dbReference type="Proteomes" id="UP001596513"/>
    </source>
</evidence>
<comment type="caution">
    <text evidence="4">The sequence shown here is derived from an EMBL/GenBank/DDBJ whole genome shotgun (WGS) entry which is preliminary data.</text>
</comment>
<feature type="region of interest" description="Disordered" evidence="1">
    <location>
        <begin position="35"/>
        <end position="65"/>
    </location>
</feature>
<dbReference type="Proteomes" id="UP001596513">
    <property type="component" value="Unassembled WGS sequence"/>
</dbReference>
<name>A0ABW2UAN5_9BACT</name>
<dbReference type="InterPro" id="IPR025419">
    <property type="entry name" value="DUF4142"/>
</dbReference>
<keyword evidence="2" id="KW-0732">Signal</keyword>
<proteinExistence type="predicted"/>